<accession>A0A927CAN9</accession>
<dbReference type="PANTHER" id="PTHR43401">
    <property type="entry name" value="L-THREONINE 3-DEHYDROGENASE"/>
    <property type="match status" value="1"/>
</dbReference>
<dbReference type="Pfam" id="PF00107">
    <property type="entry name" value="ADH_zinc_N"/>
    <property type="match status" value="1"/>
</dbReference>
<dbReference type="InterPro" id="IPR013154">
    <property type="entry name" value="ADH-like_N"/>
</dbReference>
<keyword evidence="3" id="KW-0560">Oxidoreductase</keyword>
<evidence type="ECO:0000256" key="1">
    <source>
        <dbReference type="ARBA" id="ARBA00022723"/>
    </source>
</evidence>
<dbReference type="PROSITE" id="PS00059">
    <property type="entry name" value="ADH_ZINC"/>
    <property type="match status" value="1"/>
</dbReference>
<comment type="cofactor">
    <cofactor evidence="4">
        <name>Zn(2+)</name>
        <dbReference type="ChEBI" id="CHEBI:29105"/>
    </cofactor>
</comment>
<comment type="caution">
    <text evidence="7">The sequence shown here is derived from an EMBL/GenBank/DDBJ whole genome shotgun (WGS) entry which is preliminary data.</text>
</comment>
<dbReference type="InterPro" id="IPR011032">
    <property type="entry name" value="GroES-like_sf"/>
</dbReference>
<name>A0A927CAN9_9BACL</name>
<keyword evidence="1 4" id="KW-0479">Metal-binding</keyword>
<dbReference type="Pfam" id="PF08240">
    <property type="entry name" value="ADH_N"/>
    <property type="match status" value="1"/>
</dbReference>
<reference evidence="7" key="1">
    <citation type="submission" date="2020-09" db="EMBL/GenBank/DDBJ databases">
        <title>A novel bacterium of genus Paenibacillus, isolated from South China Sea.</title>
        <authorList>
            <person name="Huang H."/>
            <person name="Mo K."/>
            <person name="Hu Y."/>
        </authorList>
    </citation>
    <scope>NUCLEOTIDE SEQUENCE</scope>
    <source>
        <strain evidence="7">IB182363</strain>
    </source>
</reference>
<dbReference type="InterPro" id="IPR013149">
    <property type="entry name" value="ADH-like_C"/>
</dbReference>
<keyword evidence="8" id="KW-1185">Reference proteome</keyword>
<proteinExistence type="inferred from homology"/>
<dbReference type="SUPFAM" id="SSF50129">
    <property type="entry name" value="GroES-like"/>
    <property type="match status" value="1"/>
</dbReference>
<dbReference type="GO" id="GO:0016491">
    <property type="term" value="F:oxidoreductase activity"/>
    <property type="evidence" value="ECO:0007669"/>
    <property type="project" value="UniProtKB-KW"/>
</dbReference>
<evidence type="ECO:0000256" key="4">
    <source>
        <dbReference type="RuleBase" id="RU361277"/>
    </source>
</evidence>
<feature type="domain" description="Alcohol dehydrogenase-like N-terminal" evidence="6">
    <location>
        <begin position="24"/>
        <end position="136"/>
    </location>
</feature>
<dbReference type="InterPro" id="IPR002328">
    <property type="entry name" value="ADH_Zn_CS"/>
</dbReference>
<keyword evidence="2 4" id="KW-0862">Zinc</keyword>
<dbReference type="EMBL" id="JACXJA010000024">
    <property type="protein sequence ID" value="MBD2863934.1"/>
    <property type="molecule type" value="Genomic_DNA"/>
</dbReference>
<dbReference type="InterPro" id="IPR036291">
    <property type="entry name" value="NAD(P)-bd_dom_sf"/>
</dbReference>
<dbReference type="SUPFAM" id="SSF51735">
    <property type="entry name" value="NAD(P)-binding Rossmann-fold domains"/>
    <property type="match status" value="1"/>
</dbReference>
<evidence type="ECO:0000259" key="5">
    <source>
        <dbReference type="Pfam" id="PF00107"/>
    </source>
</evidence>
<gene>
    <name evidence="7" type="ORF">IDH45_18245</name>
</gene>
<evidence type="ECO:0000256" key="2">
    <source>
        <dbReference type="ARBA" id="ARBA00022833"/>
    </source>
</evidence>
<dbReference type="RefSeq" id="WP_190929562.1">
    <property type="nucleotide sequence ID" value="NZ_JACXJA010000024.1"/>
</dbReference>
<evidence type="ECO:0000259" key="6">
    <source>
        <dbReference type="Pfam" id="PF08240"/>
    </source>
</evidence>
<comment type="similarity">
    <text evidence="4">Belongs to the zinc-containing alcohol dehydrogenase family.</text>
</comment>
<evidence type="ECO:0000313" key="7">
    <source>
        <dbReference type="EMBL" id="MBD2863934.1"/>
    </source>
</evidence>
<evidence type="ECO:0000313" key="8">
    <source>
        <dbReference type="Proteomes" id="UP000639396"/>
    </source>
</evidence>
<dbReference type="AlphaFoldDB" id="A0A927CAN9"/>
<dbReference type="Gene3D" id="3.40.50.720">
    <property type="entry name" value="NAD(P)-binding Rossmann-like Domain"/>
    <property type="match status" value="1"/>
</dbReference>
<evidence type="ECO:0000256" key="3">
    <source>
        <dbReference type="ARBA" id="ARBA00023002"/>
    </source>
</evidence>
<sequence length="340" mass="36234">MKALIYEGPKQMHIREAERPEPAEEEVLIRVVYSGICGSELSGYLGHNALRQPPLIFGHEFAGTIEAIGERAARQTTLSAGQRVTGNPLVTCGLCSYCLAGRQQLCTSRKLLSAALPGSNAEWVKLPARFVYPLPDHVPFTQGALAEPLACGVRAAELAAPRPGDRAIVFGLGPIGLFVIQALQVYGVETIYAVDLHRERLDMAEELGAKPIDPKAGDVAAEVRAGGALGVEIAVDAVGSGITRRQCAELTAPGGKVVFTGLHEAESPLPVNVMIRNEITGFGSFAYSAANFETALRLLAEGKAGFPEDWLAEAPLEEGAFWYEKLLGNPGKVAKVLLRP</sequence>
<organism evidence="7 8">
    <name type="scientific">Paenibacillus oceani</name>
    <dbReference type="NCBI Taxonomy" id="2772510"/>
    <lineage>
        <taxon>Bacteria</taxon>
        <taxon>Bacillati</taxon>
        <taxon>Bacillota</taxon>
        <taxon>Bacilli</taxon>
        <taxon>Bacillales</taxon>
        <taxon>Paenibacillaceae</taxon>
        <taxon>Paenibacillus</taxon>
    </lineage>
</organism>
<dbReference type="Gene3D" id="3.90.180.10">
    <property type="entry name" value="Medium-chain alcohol dehydrogenases, catalytic domain"/>
    <property type="match status" value="1"/>
</dbReference>
<dbReference type="InterPro" id="IPR050129">
    <property type="entry name" value="Zn_alcohol_dh"/>
</dbReference>
<dbReference type="PANTHER" id="PTHR43401:SF2">
    <property type="entry name" value="L-THREONINE 3-DEHYDROGENASE"/>
    <property type="match status" value="1"/>
</dbReference>
<dbReference type="GO" id="GO:0008270">
    <property type="term" value="F:zinc ion binding"/>
    <property type="evidence" value="ECO:0007669"/>
    <property type="project" value="InterPro"/>
</dbReference>
<protein>
    <submittedName>
        <fullName evidence="7">Alcohol dehydrogenase catalytic domain-containing protein</fullName>
    </submittedName>
</protein>
<dbReference type="Proteomes" id="UP000639396">
    <property type="component" value="Unassembled WGS sequence"/>
</dbReference>
<feature type="domain" description="Alcohol dehydrogenase-like C-terminal" evidence="5">
    <location>
        <begin position="174"/>
        <end position="300"/>
    </location>
</feature>